<organism evidence="1 2">
    <name type="scientific">Sphaerodactylus townsendi</name>
    <dbReference type="NCBI Taxonomy" id="933632"/>
    <lineage>
        <taxon>Eukaryota</taxon>
        <taxon>Metazoa</taxon>
        <taxon>Chordata</taxon>
        <taxon>Craniata</taxon>
        <taxon>Vertebrata</taxon>
        <taxon>Euteleostomi</taxon>
        <taxon>Lepidosauria</taxon>
        <taxon>Squamata</taxon>
        <taxon>Bifurcata</taxon>
        <taxon>Gekkota</taxon>
        <taxon>Sphaerodactylidae</taxon>
        <taxon>Sphaerodactylus</taxon>
    </lineage>
</organism>
<evidence type="ECO:0000313" key="2">
    <source>
        <dbReference type="Proteomes" id="UP000827872"/>
    </source>
</evidence>
<comment type="caution">
    <text evidence="1">The sequence shown here is derived from an EMBL/GenBank/DDBJ whole genome shotgun (WGS) entry which is preliminary data.</text>
</comment>
<dbReference type="Proteomes" id="UP000827872">
    <property type="component" value="Linkage Group LG17"/>
</dbReference>
<evidence type="ECO:0000313" key="1">
    <source>
        <dbReference type="EMBL" id="KAH7987514.1"/>
    </source>
</evidence>
<name>A0ACB8E5N4_9SAUR</name>
<sequence>MTKCLSDSYCISGTGDGEGCVMADQRRLDTSGSVTCRKRPRLEADPGHVLVAGTYRSGGLPGYAAEGHYSYQGTYFSYPLQCHKSPELLTQWSPSEPYVNCMDGTVNQQLRSEKAHRVLFRRESETYEMWVQNSSYAKNQDCLVGDPLVAQEKWANYMGHADVTQQGWNQRFPVPCSTRAPTGWPPLAIPKPVYRNHVYCTDTDYSPKGSLASGMLADIPSKHPADTDWSLPSSAYPVHGGCGNTAPPKAPVAESGFRPFHQSWKDAVASPAGFSPYQSMFENLQVAPSAFLADASHASGCDDRKSVPEECARSPCRKASSKLPPAGSPSAGSQGFIYQERSSACYPLPPYPLTSHEQLALYQQNVAQAEKQKALFALSGCKSFNCPTGEEPKLLPKTYAPPAPKSYSPGQLESYFYRSSPVTSPGLKTSWEQTSQQNSQSKSSFEQRNPVPVCSVTEKASCGNSSPGQEVVPHWSRANSMGEPANESFRCRQVAPQPQAFHPLQPAEKLSSWVNGYNRTQEAKYGVGLSQSEKGPSREGGSLYVEKQFGLSSDDQKRSADNTPRSGARVVIPDSPVASHDSCLRGDSPRARQSEGSGSSIRHAPQPQDREPKDLKQLKDPLRPCSPPMPVIHNVFSLAPYREYLEGTATTLQLPSSEVCPAEKPSLPKSWQSEEGETLPRPPSAGLSRTPGALLDGGKETTCEAESEDGRKDPSGSYLSAEREGRSCAGFCENYQARQNAPAASLWGSTGGVSELANDNPVLDLSLKTEGLADVPHVSELAGKSQAPERENSKRHDVKKGPAKEQAGLQETDSPTLPLLHKSSLEEKGNFQSSAAFLYKKFKILKCHTAGSNGAVAQGCPSFQSTSHVAALSDNFCPPQGSEQSATGQKSLAMPQTPPPAWQSCRQAVAQQNGHQTVTQQNSLPVQQGCQRGVTQQNSQLAQQNSQQVATRQNSPQMATRQNSLSIQQNCHQTVTQQNSLPVQQGCQRVATQQNSQLAQQNSQQVATQQNSLPIQQNCHQTVTQQNSLPVQQGCQQVVTQQNSQLAQQNKAKAGWLNTQQNSLPIQQNCHQTVTQQNSLPVQQGCQQVVTQQNSQLAQQNCLQSVTLLVQQTCQQVATQQNSLPVRLSCLQAVTQQSSLLVQLSSPQVATRRNSLPAQQNLPQTVTRQNSLPALQVDHGKSAQPNTRRLPRKCRNVTQQPDASKLLPPPAPAGSPALGEVSGPLPPSCESPAQQRSSKRYFTALHGSLCAIISDSVSTSAPEQLREWLEKAEAEREPKPKAASSAKAKSGPKTPGSPKPSKTQQVWLAFKDVAGLLNQLISQLETFLFIRHCPFPHVVRAGTIFVPIHVVKEKLFGNLPGASVDHVLQHHKVELRPTTLSEEKLLRERDLKTCPSRMLKLLALKQLPGIYPDLLDLHWQYCVKQQLGEPTEEIQNGDLKAAGTEGLGTAEVARCLRNTPQVFSLGVRGKHKPGGKCEPIPSSPSKTHRPIVDAQGTSPSSRKSAASMPTKEPARNEVTSGVLREKRFPFRSGAKRLLFRASQLSGALRVKLTDGVARSTSKLLSLRKSVVRIKSQNALQERQGRPVPAGKKRKRPTSLHLKGIRRRRMEGSTSPRRRRMEGSTSPSRLGYPELVGRRISHLYEEKDKSKAWYQGMVLRVHKRHKDPLQTVYEVTYDCEPEWRYYLEILQDYQKGWLEVE</sequence>
<gene>
    <name evidence="1" type="ORF">K3G42_006204</name>
</gene>
<accession>A0ACB8E5N4</accession>
<reference evidence="1" key="1">
    <citation type="submission" date="2021-08" db="EMBL/GenBank/DDBJ databases">
        <title>The first chromosome-level gecko genome reveals the dynamic sex chromosomes of Neotropical dwarf geckos (Sphaerodactylidae: Sphaerodactylus).</title>
        <authorList>
            <person name="Pinto B.J."/>
            <person name="Keating S.E."/>
            <person name="Gamble T."/>
        </authorList>
    </citation>
    <scope>NUCLEOTIDE SEQUENCE</scope>
    <source>
        <strain evidence="1">TG3544</strain>
    </source>
</reference>
<protein>
    <submittedName>
        <fullName evidence="1">Uncharacterized protein</fullName>
    </submittedName>
</protein>
<dbReference type="EMBL" id="CM037630">
    <property type="protein sequence ID" value="KAH7987514.1"/>
    <property type="molecule type" value="Genomic_DNA"/>
</dbReference>
<keyword evidence="2" id="KW-1185">Reference proteome</keyword>
<proteinExistence type="predicted"/>